<protein>
    <submittedName>
        <fullName evidence="1">DNA polymerase III subunit chi</fullName>
    </submittedName>
</protein>
<organism evidence="1 2">
    <name type="scientific">Methylomonas subterranea</name>
    <dbReference type="NCBI Taxonomy" id="2952225"/>
    <lineage>
        <taxon>Bacteria</taxon>
        <taxon>Pseudomonadati</taxon>
        <taxon>Pseudomonadota</taxon>
        <taxon>Gammaproteobacteria</taxon>
        <taxon>Methylococcales</taxon>
        <taxon>Methylococcaceae</taxon>
        <taxon>Methylomonas</taxon>
    </lineage>
</organism>
<name>A0ABT1TJI4_9GAMM</name>
<dbReference type="SUPFAM" id="SSF102400">
    <property type="entry name" value="DNA polymerase III chi subunit"/>
    <property type="match status" value="1"/>
</dbReference>
<dbReference type="InterPro" id="IPR007459">
    <property type="entry name" value="DNA_pol3_chi"/>
</dbReference>
<dbReference type="RefSeq" id="WP_256603612.1">
    <property type="nucleotide sequence ID" value="NZ_JANIBJ010000033.1"/>
</dbReference>
<keyword evidence="2" id="KW-1185">Reference proteome</keyword>
<dbReference type="EMBL" id="JANIBJ010000033">
    <property type="protein sequence ID" value="MCQ8105600.1"/>
    <property type="molecule type" value="Genomic_DNA"/>
</dbReference>
<dbReference type="Gene3D" id="3.40.50.10110">
    <property type="entry name" value="DNA polymerase III subunit chi"/>
    <property type="match status" value="1"/>
</dbReference>
<dbReference type="InterPro" id="IPR036768">
    <property type="entry name" value="PolIII_chi_sf"/>
</dbReference>
<dbReference type="PANTHER" id="PTHR38767">
    <property type="entry name" value="DNA POLYMERASE III SUBUNIT CHI"/>
    <property type="match status" value="1"/>
</dbReference>
<comment type="caution">
    <text evidence="1">The sequence shown here is derived from an EMBL/GenBank/DDBJ whole genome shotgun (WGS) entry which is preliminary data.</text>
</comment>
<proteinExistence type="predicted"/>
<reference evidence="1 2" key="1">
    <citation type="submission" date="2022-07" db="EMBL/GenBank/DDBJ databases">
        <title>Methylomonas rivi sp. nov., Methylomonas rosea sp. nov., Methylomonas aureus sp. nov. and Methylomonas subterranea sp. nov., four novel methanotrophs isolated from a freshwater creek and the deep terrestrial subsurface.</title>
        <authorList>
            <person name="Abin C."/>
            <person name="Sankaranarayanan K."/>
            <person name="Garner C."/>
            <person name="Sindelar R."/>
            <person name="Kotary K."/>
            <person name="Garner R."/>
            <person name="Barclay S."/>
            <person name="Lawson P."/>
            <person name="Krumholz L."/>
        </authorList>
    </citation>
    <scope>NUCLEOTIDE SEQUENCE [LARGE SCALE GENOMIC DNA]</scope>
    <source>
        <strain evidence="1 2">SURF-2</strain>
    </source>
</reference>
<dbReference type="PANTHER" id="PTHR38767:SF1">
    <property type="entry name" value="DNA POLYMERASE III SUBUNIT CHI"/>
    <property type="match status" value="1"/>
</dbReference>
<gene>
    <name evidence="1" type="ORF">NP590_15925</name>
</gene>
<sequence>MPTPTSVLPSVPEVVFYVLASSSQHERQDFACRLIEKIYRGGRFCYVLTDNMQQAAELDKTLWTFRAGSFVPHQLYTDRLPAQQNTILIGGNAIPEPWQNIIVNLSRHYPPTVAPTERIVEILDNSEESKQAGRQRYKHYLEAGLPILTHKHEGGVWVETRAGA</sequence>
<evidence type="ECO:0000313" key="2">
    <source>
        <dbReference type="Proteomes" id="UP001524499"/>
    </source>
</evidence>
<evidence type="ECO:0000313" key="1">
    <source>
        <dbReference type="EMBL" id="MCQ8105600.1"/>
    </source>
</evidence>
<dbReference type="Proteomes" id="UP001524499">
    <property type="component" value="Unassembled WGS sequence"/>
</dbReference>
<accession>A0ABT1TJI4</accession>
<dbReference type="Pfam" id="PF04364">
    <property type="entry name" value="DNA_pol3_chi"/>
    <property type="match status" value="1"/>
</dbReference>